<dbReference type="Proteomes" id="UP000256645">
    <property type="component" value="Unassembled WGS sequence"/>
</dbReference>
<dbReference type="InterPro" id="IPR018712">
    <property type="entry name" value="Tle1-like_cat"/>
</dbReference>
<evidence type="ECO:0000259" key="1">
    <source>
        <dbReference type="Pfam" id="PF09994"/>
    </source>
</evidence>
<dbReference type="AlphaFoldDB" id="A0A3D8QP51"/>
<organism evidence="2 3">
    <name type="scientific">Coleophoma cylindrospora</name>
    <dbReference type="NCBI Taxonomy" id="1849047"/>
    <lineage>
        <taxon>Eukaryota</taxon>
        <taxon>Fungi</taxon>
        <taxon>Dikarya</taxon>
        <taxon>Ascomycota</taxon>
        <taxon>Pezizomycotina</taxon>
        <taxon>Leotiomycetes</taxon>
        <taxon>Helotiales</taxon>
        <taxon>Dermateaceae</taxon>
        <taxon>Coleophoma</taxon>
    </lineage>
</organism>
<feature type="domain" description="T6SS Phospholipase effector Tle1-like catalytic" evidence="1">
    <location>
        <begin position="7"/>
        <end position="263"/>
    </location>
</feature>
<protein>
    <recommendedName>
        <fullName evidence="1">T6SS Phospholipase effector Tle1-like catalytic domain-containing protein</fullName>
    </recommendedName>
</protein>
<accession>A0A3D8QP51</accession>
<dbReference type="Pfam" id="PF09994">
    <property type="entry name" value="T6SS_Tle1-like_cat"/>
    <property type="match status" value="1"/>
</dbReference>
<proteinExistence type="predicted"/>
<evidence type="ECO:0000313" key="2">
    <source>
        <dbReference type="EMBL" id="RDW63458.1"/>
    </source>
</evidence>
<keyword evidence="3" id="KW-1185">Reference proteome</keyword>
<evidence type="ECO:0000313" key="3">
    <source>
        <dbReference type="Proteomes" id="UP000256645"/>
    </source>
</evidence>
<reference evidence="2 3" key="1">
    <citation type="journal article" date="2018" name="IMA Fungus">
        <title>IMA Genome-F 9: Draft genome sequence of Annulohypoxylon stygium, Aspergillus mulundensis, Berkeleyomyces basicola (syn. Thielaviopsis basicola), Ceratocystis smalleyi, two Cercospora beticola strains, Coleophoma cylindrospora, Fusarium fracticaudum, Phialophora cf. hyalina, and Morchella septimelata.</title>
        <authorList>
            <person name="Wingfield B.D."/>
            <person name="Bills G.F."/>
            <person name="Dong Y."/>
            <person name="Huang W."/>
            <person name="Nel W.J."/>
            <person name="Swalarsk-Parry B.S."/>
            <person name="Vaghefi N."/>
            <person name="Wilken P.M."/>
            <person name="An Z."/>
            <person name="de Beer Z.W."/>
            <person name="De Vos L."/>
            <person name="Chen L."/>
            <person name="Duong T.A."/>
            <person name="Gao Y."/>
            <person name="Hammerbacher A."/>
            <person name="Kikkert J.R."/>
            <person name="Li Y."/>
            <person name="Li H."/>
            <person name="Li K."/>
            <person name="Li Q."/>
            <person name="Liu X."/>
            <person name="Ma X."/>
            <person name="Naidoo K."/>
            <person name="Pethybridge S.J."/>
            <person name="Sun J."/>
            <person name="Steenkamp E.T."/>
            <person name="van der Nest M.A."/>
            <person name="van Wyk S."/>
            <person name="Wingfield M.J."/>
            <person name="Xiong C."/>
            <person name="Yue Q."/>
            <person name="Zhang X."/>
        </authorList>
    </citation>
    <scope>NUCLEOTIDE SEQUENCE [LARGE SCALE GENOMIC DNA]</scope>
    <source>
        <strain evidence="2 3">BP6252</strain>
    </source>
</reference>
<name>A0A3D8QP51_9HELO</name>
<sequence>MAHNPRKKIIVCCDGTGKRAYISNECLTNVSNIARCINSHYKQTNEKGIEERIPQIVYYQAGLGTVTWDITRQIRRLTGLEIYDKVLEAYVFICHNYEDHNDEIYLIGYSRGAFTVRCIAQLIRDIGLLQKGKLVDLPKLFDKWTRKEGSLPQDIAKLKDGTRCDIRIDACAVWDTVSSVGNRLNFVHSELCPNIVRALQAISIHEHRIDFRPVVWKLPSPEGNEADHNATLKQCWFPGYHGDIGGGREDDSLAHFPLIWMMANLEDTLSFNRHHLWDFVSKKSTWKITDTKNQFPFNLRSSFIRRPRCHFWDATGFQVMDPVVDTTSNETIHYFMYLILSHRPRILAHPPMLVGSIKKVPEESHDRQDRWEWDVEQANRRGTFRVSEEAMAPYELELFQHWLNRELELIQLHSKALDPRPETIIPQLKVIFESRRPL</sequence>
<dbReference type="OrthoDB" id="3162439at2759"/>
<dbReference type="PANTHER" id="PTHR33840">
    <property type="match status" value="1"/>
</dbReference>
<gene>
    <name evidence="2" type="ORF">BP6252_11003</name>
</gene>
<dbReference type="PANTHER" id="PTHR33840:SF1">
    <property type="entry name" value="TLE1 PHOSPHOLIPASE DOMAIN-CONTAINING PROTEIN"/>
    <property type="match status" value="1"/>
</dbReference>
<dbReference type="EMBL" id="PDLM01000013">
    <property type="protein sequence ID" value="RDW63458.1"/>
    <property type="molecule type" value="Genomic_DNA"/>
</dbReference>
<comment type="caution">
    <text evidence="2">The sequence shown here is derived from an EMBL/GenBank/DDBJ whole genome shotgun (WGS) entry which is preliminary data.</text>
</comment>